<protein>
    <submittedName>
        <fullName evidence="1">Uncharacterized protein</fullName>
    </submittedName>
</protein>
<reference evidence="1 2" key="1">
    <citation type="journal article" date="2015" name="Nature">
        <title>rRNA introns, odd ribosomes, and small enigmatic genomes across a large radiation of phyla.</title>
        <authorList>
            <person name="Brown C.T."/>
            <person name="Hug L.A."/>
            <person name="Thomas B.C."/>
            <person name="Sharon I."/>
            <person name="Castelle C.J."/>
            <person name="Singh A."/>
            <person name="Wilkins M.J."/>
            <person name="Williams K.H."/>
            <person name="Banfield J.F."/>
        </authorList>
    </citation>
    <scope>NUCLEOTIDE SEQUENCE [LARGE SCALE GENOMIC DNA]</scope>
</reference>
<sequence length="60" mass="6737">ALHHIALTHIQYATAEVRAELGALTDDTLMNPRIKDHVLYGEVRFGNRKGNQFEEVACDS</sequence>
<dbReference type="Proteomes" id="UP000034562">
    <property type="component" value="Unassembled WGS sequence"/>
</dbReference>
<comment type="caution">
    <text evidence="1">The sequence shown here is derived from an EMBL/GenBank/DDBJ whole genome shotgun (WGS) entry which is preliminary data.</text>
</comment>
<evidence type="ECO:0000313" key="1">
    <source>
        <dbReference type="EMBL" id="KKR69553.1"/>
    </source>
</evidence>
<evidence type="ECO:0000313" key="2">
    <source>
        <dbReference type="Proteomes" id="UP000034562"/>
    </source>
</evidence>
<organism evidence="1 2">
    <name type="scientific">Candidatus Woesebacteria bacterium GW2011_GWA2_40_7b</name>
    <dbReference type="NCBI Taxonomy" id="1618563"/>
    <lineage>
        <taxon>Bacteria</taxon>
        <taxon>Candidatus Woeseibacteriota</taxon>
    </lineage>
</organism>
<accession>A0A0G0SXK8</accession>
<feature type="non-terminal residue" evidence="1">
    <location>
        <position position="1"/>
    </location>
</feature>
<gene>
    <name evidence="1" type="ORF">UU12_C0043G0009</name>
</gene>
<name>A0A0G0SXK8_9BACT</name>
<dbReference type="AlphaFoldDB" id="A0A0G0SXK8"/>
<proteinExistence type="predicted"/>
<dbReference type="EMBL" id="LBZK01000043">
    <property type="protein sequence ID" value="KKR69553.1"/>
    <property type="molecule type" value="Genomic_DNA"/>
</dbReference>